<dbReference type="AlphaFoldDB" id="F9UB99"/>
<dbReference type="GO" id="GO:0016787">
    <property type="term" value="F:hydrolase activity"/>
    <property type="evidence" value="ECO:0007669"/>
    <property type="project" value="UniProtKB-KW"/>
</dbReference>
<evidence type="ECO:0000313" key="1">
    <source>
        <dbReference type="EMBL" id="EGV18717.1"/>
    </source>
</evidence>
<dbReference type="RefSeq" id="WP_007193010.1">
    <property type="nucleotide sequence ID" value="NZ_AFWV01000006.1"/>
</dbReference>
<protein>
    <submittedName>
        <fullName evidence="1">Choloylglycine hydrolase</fullName>
    </submittedName>
</protein>
<reference evidence="1 2" key="1">
    <citation type="submission" date="2011-06" db="EMBL/GenBank/DDBJ databases">
        <title>The draft genome of Thiocapsa marina 5811.</title>
        <authorList>
            <consortium name="US DOE Joint Genome Institute (JGI-PGF)"/>
            <person name="Lucas S."/>
            <person name="Han J."/>
            <person name="Cheng J.-F."/>
            <person name="Goodwin L."/>
            <person name="Pitluck S."/>
            <person name="Peters L."/>
            <person name="Land M.L."/>
            <person name="Hauser L."/>
            <person name="Vogl K."/>
            <person name="Liu Z."/>
            <person name="Imhoff J."/>
            <person name="Thiel V."/>
            <person name="Frigaard N.-U."/>
            <person name="Bryant D."/>
            <person name="Woyke T.J."/>
        </authorList>
    </citation>
    <scope>NUCLEOTIDE SEQUENCE [LARGE SCALE GENOMIC DNA]</scope>
    <source>
        <strain evidence="1 2">5811</strain>
    </source>
</reference>
<dbReference type="STRING" id="768671.ThimaDRAFT_2135"/>
<dbReference type="SUPFAM" id="SSF56235">
    <property type="entry name" value="N-terminal nucleophile aminohydrolases (Ntn hydrolases)"/>
    <property type="match status" value="1"/>
</dbReference>
<accession>F9UB99</accession>
<evidence type="ECO:0000313" key="2">
    <source>
        <dbReference type="Proteomes" id="UP000005459"/>
    </source>
</evidence>
<keyword evidence="1" id="KW-0378">Hydrolase</keyword>
<dbReference type="InterPro" id="IPR029055">
    <property type="entry name" value="Ntn_hydrolases_N"/>
</dbReference>
<gene>
    <name evidence="1" type="ORF">ThimaDRAFT_2135</name>
</gene>
<sequence>MCTSLVYRDAAGRSYFGRTLELTVDLPYRVAWFPVGYNMSSHVADHPPVGFTTRYGVLAITMEVKGLDAPGGGAATEFTCWTSISDLDRKLFLLRDHETYNDTRFDLTALAGADKLLVSPFQRLRGDPADGAAALKSA</sequence>
<proteinExistence type="predicted"/>
<organism evidence="1 2">
    <name type="scientific">Thiocapsa marina 5811</name>
    <dbReference type="NCBI Taxonomy" id="768671"/>
    <lineage>
        <taxon>Bacteria</taxon>
        <taxon>Pseudomonadati</taxon>
        <taxon>Pseudomonadota</taxon>
        <taxon>Gammaproteobacteria</taxon>
        <taxon>Chromatiales</taxon>
        <taxon>Chromatiaceae</taxon>
        <taxon>Thiocapsa</taxon>
    </lineage>
</organism>
<dbReference type="EMBL" id="AFWV01000006">
    <property type="protein sequence ID" value="EGV18717.1"/>
    <property type="molecule type" value="Genomic_DNA"/>
</dbReference>
<keyword evidence="2" id="KW-1185">Reference proteome</keyword>
<name>F9UB99_9GAMM</name>
<dbReference type="Proteomes" id="UP000005459">
    <property type="component" value="Unassembled WGS sequence"/>
</dbReference>
<dbReference type="Gene3D" id="3.60.60.10">
    <property type="entry name" value="Penicillin V Acylase, Chain A"/>
    <property type="match status" value="1"/>
</dbReference>